<comment type="caution">
    <text evidence="2">The sequence shown here is derived from an EMBL/GenBank/DDBJ whole genome shotgun (WGS) entry which is preliminary data.</text>
</comment>
<feature type="transmembrane region" description="Helical" evidence="1">
    <location>
        <begin position="485"/>
        <end position="509"/>
    </location>
</feature>
<sequence length="513" mass="56500">MRRSRRLTAAERTLWSAFPSGDWVDLRTGDREHDDPAQAHTWGRERQIRAEVITELLMGAAERQPGRVPALRLAGARVVGDLNLSESTLETTLHLLNCHAGAVDLTDATTRSVRLRGCELDRVIASRAQVSGVLDLNGSTIAHGVRIDNARIEGQLRISHATVGAPPPPASSTEGGHYDVREPESPLVGRSQHEWAIWAGGVAVTGAVFLRELTATGGIRMIGGAFPGGLYLRGSQITALGPVAINLDYCTAGAVELDDGFTARGTVRMRSGTITGTLFISDATLIAEERSLHVTHMQIDELVLLPRHIEGEVNLRYSRIGVLSDRPGSYPSRVMLDGLTYESMRGTWRVDERIAWLARDTRGYRPHPYEQLAAWYRRIGHESDARRVLLAKRRRQTGTRRPRARMAGALLDVTVGYGYRSWLAGLWAALLLTAGTLVFSTWRPTKVDPDEMRTFYPFVYTLDLLVPVSVFEARGAWEPVGWTVWVAWTLIVSGWVLATALIAGATRILRPGA</sequence>
<evidence type="ECO:0000256" key="1">
    <source>
        <dbReference type="SAM" id="Phobius"/>
    </source>
</evidence>
<dbReference type="Proteomes" id="UP000530928">
    <property type="component" value="Unassembled WGS sequence"/>
</dbReference>
<evidence type="ECO:0000313" key="2">
    <source>
        <dbReference type="EMBL" id="MBA2894984.1"/>
    </source>
</evidence>
<feature type="transmembrane region" description="Helical" evidence="1">
    <location>
        <begin position="454"/>
        <end position="473"/>
    </location>
</feature>
<evidence type="ECO:0000313" key="3">
    <source>
        <dbReference type="Proteomes" id="UP000530928"/>
    </source>
</evidence>
<reference evidence="2 3" key="1">
    <citation type="submission" date="2020-07" db="EMBL/GenBank/DDBJ databases">
        <title>Genomic Encyclopedia of Type Strains, Phase IV (KMG-IV): sequencing the most valuable type-strain genomes for metagenomic binning, comparative biology and taxonomic classification.</title>
        <authorList>
            <person name="Goeker M."/>
        </authorList>
    </citation>
    <scope>NUCLEOTIDE SEQUENCE [LARGE SCALE GENOMIC DNA]</scope>
    <source>
        <strain evidence="2 3">DSM 45533</strain>
    </source>
</reference>
<protein>
    <recommendedName>
        <fullName evidence="4">Oxidoreductase</fullName>
    </recommendedName>
</protein>
<gene>
    <name evidence="2" type="ORF">HNR30_006356</name>
</gene>
<keyword evidence="1" id="KW-1133">Transmembrane helix</keyword>
<feature type="transmembrane region" description="Helical" evidence="1">
    <location>
        <begin position="425"/>
        <end position="442"/>
    </location>
</feature>
<organism evidence="2 3">
    <name type="scientific">Nonomuraea soli</name>
    <dbReference type="NCBI Taxonomy" id="1032476"/>
    <lineage>
        <taxon>Bacteria</taxon>
        <taxon>Bacillati</taxon>
        <taxon>Actinomycetota</taxon>
        <taxon>Actinomycetes</taxon>
        <taxon>Streptosporangiales</taxon>
        <taxon>Streptosporangiaceae</taxon>
        <taxon>Nonomuraea</taxon>
    </lineage>
</organism>
<keyword evidence="1" id="KW-0472">Membrane</keyword>
<name>A0A7W0HTD0_9ACTN</name>
<accession>A0A7W0HTD0</accession>
<dbReference type="AlphaFoldDB" id="A0A7W0HTD0"/>
<keyword evidence="1" id="KW-0812">Transmembrane</keyword>
<proteinExistence type="predicted"/>
<keyword evidence="3" id="KW-1185">Reference proteome</keyword>
<evidence type="ECO:0008006" key="4">
    <source>
        <dbReference type="Google" id="ProtNLM"/>
    </source>
</evidence>
<dbReference type="RefSeq" id="WP_181613685.1">
    <property type="nucleotide sequence ID" value="NZ_BAABAM010000004.1"/>
</dbReference>
<dbReference type="EMBL" id="JACDUR010000006">
    <property type="protein sequence ID" value="MBA2894984.1"/>
    <property type="molecule type" value="Genomic_DNA"/>
</dbReference>